<dbReference type="RefSeq" id="WP_015300739.1">
    <property type="nucleotide sequence ID" value="NC_019964.1"/>
</dbReference>
<feature type="transmembrane region" description="Helical" evidence="1">
    <location>
        <begin position="236"/>
        <end position="254"/>
    </location>
</feature>
<dbReference type="eggNOG" id="arCOG04562">
    <property type="taxonomic scope" value="Archaea"/>
</dbReference>
<name>L0IBF7_HALRX</name>
<feature type="transmembrane region" description="Helical" evidence="1">
    <location>
        <begin position="107"/>
        <end position="125"/>
    </location>
</feature>
<dbReference type="KEGG" id="hru:Halru_1486"/>
<gene>
    <name evidence="2" type="ordered locus">Halru_1486</name>
</gene>
<keyword evidence="1" id="KW-1133">Transmembrane helix</keyword>
<keyword evidence="1" id="KW-0812">Transmembrane</keyword>
<dbReference type="AlphaFoldDB" id="L0IBF7"/>
<evidence type="ECO:0000313" key="3">
    <source>
        <dbReference type="Proteomes" id="UP000010846"/>
    </source>
</evidence>
<dbReference type="GeneID" id="14376273"/>
<protein>
    <recommendedName>
        <fullName evidence="4">Membrane-bound metal-dependent hydrolase (DUF457)</fullName>
    </recommendedName>
</protein>
<evidence type="ECO:0000313" key="2">
    <source>
        <dbReference type="EMBL" id="AGB16094.1"/>
    </source>
</evidence>
<reference evidence="2" key="1">
    <citation type="submission" date="2011-09" db="EMBL/GenBank/DDBJ databases">
        <title>Complete sequence of Halovivax ruber XH-70.</title>
        <authorList>
            <consortium name="US DOE Joint Genome Institute"/>
            <person name="Lucas S."/>
            <person name="Han J."/>
            <person name="Lapidus A."/>
            <person name="Cheng J.-F."/>
            <person name="Goodwin L."/>
            <person name="Pitluck S."/>
            <person name="Peters L."/>
            <person name="Mikhailova N."/>
            <person name="Davenport K."/>
            <person name="Detter J.C."/>
            <person name="Han C."/>
            <person name="Tapia R."/>
            <person name="Land M."/>
            <person name="Hauser L."/>
            <person name="Kyrpides N."/>
            <person name="Ivanova N."/>
            <person name="Pagani I."/>
            <person name="Sproer C."/>
            <person name="Anderson I."/>
            <person name="Woyke T."/>
        </authorList>
    </citation>
    <scope>NUCLEOTIDE SEQUENCE</scope>
    <source>
        <strain evidence="2">XH-70</strain>
    </source>
</reference>
<evidence type="ECO:0008006" key="4">
    <source>
        <dbReference type="Google" id="ProtNLM"/>
    </source>
</evidence>
<keyword evidence="1" id="KW-0472">Membrane</keyword>
<feature type="transmembrane region" description="Helical" evidence="1">
    <location>
        <begin position="79"/>
        <end position="100"/>
    </location>
</feature>
<dbReference type="STRING" id="797302.Halru_1486"/>
<feature type="transmembrane region" description="Helical" evidence="1">
    <location>
        <begin position="334"/>
        <end position="359"/>
    </location>
</feature>
<organism evidence="2 3">
    <name type="scientific">Halovivax ruber (strain DSM 18193 / JCM 13892 / XH-70)</name>
    <dbReference type="NCBI Taxonomy" id="797302"/>
    <lineage>
        <taxon>Archaea</taxon>
        <taxon>Methanobacteriati</taxon>
        <taxon>Methanobacteriota</taxon>
        <taxon>Stenosarchaea group</taxon>
        <taxon>Halobacteria</taxon>
        <taxon>Halobacteriales</taxon>
        <taxon>Natrialbaceae</taxon>
        <taxon>Halovivax</taxon>
    </lineage>
</organism>
<dbReference type="HOGENOM" id="CLU_843631_0_0_2"/>
<keyword evidence="3" id="KW-1185">Reference proteome</keyword>
<dbReference type="Pfam" id="PF04307">
    <property type="entry name" value="YdjM"/>
    <property type="match status" value="1"/>
</dbReference>
<evidence type="ECO:0000256" key="1">
    <source>
        <dbReference type="SAM" id="Phobius"/>
    </source>
</evidence>
<proteinExistence type="predicted"/>
<feature type="transmembrane region" description="Helical" evidence="1">
    <location>
        <begin position="131"/>
        <end position="149"/>
    </location>
</feature>
<feature type="transmembrane region" description="Helical" evidence="1">
    <location>
        <begin position="206"/>
        <end position="227"/>
    </location>
</feature>
<dbReference type="EMBL" id="CP003050">
    <property type="protein sequence ID" value="AGB16094.1"/>
    <property type="molecule type" value="Genomic_DNA"/>
</dbReference>
<dbReference type="OrthoDB" id="313450at2157"/>
<sequence>MFVGHALFAFAVAALFADWRGWSVRSALAFGIVAGAFAAVPDVDVAYAFVGLAHWVTAEGSVSAPTAFWDASRATHRSITHSLLVATIAAPAFGFLAAAISGTSRRVALGAAVVLGGGLVVLAVAAGPLTAMVLTVFLVAGGLVTVVATRETTLTPAWIGIAALWGLWSHPWGDLLTGDPPAFLFPLDRTLFDARVIVSSDPTLHLLSAFAVELGAIVFAILTVFFLTDRDPFEAIDVRGSVGALYGVSVLFLTPPTLDVSYHFVFSILGVGVLVGTIRTIPFSLGLGGSRSGPFGWWPRGLDGESGSSRLGFIRRRLSPPMSTNLESPTFDDVLAGVLTAVAGISAALVTYTLGYLLVG</sequence>
<dbReference type="InterPro" id="IPR007404">
    <property type="entry name" value="YdjM-like"/>
</dbReference>
<accession>L0IBF7</accession>
<feature type="transmembrane region" description="Helical" evidence="1">
    <location>
        <begin position="260"/>
        <end position="281"/>
    </location>
</feature>
<dbReference type="Proteomes" id="UP000010846">
    <property type="component" value="Chromosome"/>
</dbReference>